<dbReference type="RefSeq" id="WP_319444607.1">
    <property type="nucleotide sequence ID" value="NZ_JAWWZK010000414.1"/>
</dbReference>
<organism evidence="1 2">
    <name type="scientific">Streptococcus suis</name>
    <dbReference type="NCBI Taxonomy" id="1307"/>
    <lineage>
        <taxon>Bacteria</taxon>
        <taxon>Bacillati</taxon>
        <taxon>Bacillota</taxon>
        <taxon>Bacilli</taxon>
        <taxon>Lactobacillales</taxon>
        <taxon>Streptococcaceae</taxon>
        <taxon>Streptococcus</taxon>
    </lineage>
</organism>
<accession>A0AAW9DJK6</accession>
<sequence length="65" mass="7656">NSLKSDLKEYIHSDSTINPDEENLHELVSYFSSKLRAYTENSDEHQFNRYYEGFCTEFANALTQD</sequence>
<comment type="caution">
    <text evidence="1">The sequence shown here is derived from an EMBL/GenBank/DDBJ whole genome shotgun (WGS) entry which is preliminary data.</text>
</comment>
<feature type="non-terminal residue" evidence="1">
    <location>
        <position position="1"/>
    </location>
</feature>
<evidence type="ECO:0000313" key="1">
    <source>
        <dbReference type="EMBL" id="MDX5039177.1"/>
    </source>
</evidence>
<protein>
    <submittedName>
        <fullName evidence="1">Uncharacterized protein</fullName>
    </submittedName>
</protein>
<gene>
    <name evidence="1" type="ORF">SHY70_13045</name>
</gene>
<dbReference type="EMBL" id="JAWWZK010000414">
    <property type="protein sequence ID" value="MDX5039177.1"/>
    <property type="molecule type" value="Genomic_DNA"/>
</dbReference>
<dbReference type="Proteomes" id="UP001270004">
    <property type="component" value="Unassembled WGS sequence"/>
</dbReference>
<evidence type="ECO:0000313" key="2">
    <source>
        <dbReference type="Proteomes" id="UP001270004"/>
    </source>
</evidence>
<name>A0AAW9DJK6_STRSU</name>
<proteinExistence type="predicted"/>
<dbReference type="AlphaFoldDB" id="A0AAW9DJK6"/>
<reference evidence="1" key="1">
    <citation type="submission" date="2023-11" db="EMBL/GenBank/DDBJ databases">
        <title>Antimicrobial resistance in invasive Streptococcus suis isolated in Spain and the associated genetic mechanisms.</title>
        <authorList>
            <person name="Uruen C."/>
            <person name="Arenas J.A."/>
        </authorList>
    </citation>
    <scope>NUCLEOTIDE SEQUENCE</scope>
    <source>
        <strain evidence="1">Ss_70</strain>
    </source>
</reference>